<proteinExistence type="predicted"/>
<name>A0ABN9UA99_9DINO</name>
<evidence type="ECO:0000256" key="1">
    <source>
        <dbReference type="SAM" id="MobiDB-lite"/>
    </source>
</evidence>
<feature type="non-terminal residue" evidence="2">
    <location>
        <position position="1"/>
    </location>
</feature>
<dbReference type="EMBL" id="CAUYUJ010015616">
    <property type="protein sequence ID" value="CAK0856241.1"/>
    <property type="molecule type" value="Genomic_DNA"/>
</dbReference>
<feature type="compositionally biased region" description="Acidic residues" evidence="1">
    <location>
        <begin position="228"/>
        <end position="240"/>
    </location>
</feature>
<evidence type="ECO:0000313" key="3">
    <source>
        <dbReference type="Proteomes" id="UP001189429"/>
    </source>
</evidence>
<protein>
    <submittedName>
        <fullName evidence="2">Uncharacterized protein</fullName>
    </submittedName>
</protein>
<evidence type="ECO:0000313" key="2">
    <source>
        <dbReference type="EMBL" id="CAK0856241.1"/>
    </source>
</evidence>
<comment type="caution">
    <text evidence="2">The sequence shown here is derived from an EMBL/GenBank/DDBJ whole genome shotgun (WGS) entry which is preliminary data.</text>
</comment>
<feature type="compositionally biased region" description="Basic and acidic residues" evidence="1">
    <location>
        <begin position="162"/>
        <end position="174"/>
    </location>
</feature>
<feature type="region of interest" description="Disordered" evidence="1">
    <location>
        <begin position="119"/>
        <end position="240"/>
    </location>
</feature>
<reference evidence="2" key="1">
    <citation type="submission" date="2023-10" db="EMBL/GenBank/DDBJ databases">
        <authorList>
            <person name="Chen Y."/>
            <person name="Shah S."/>
            <person name="Dougan E. K."/>
            <person name="Thang M."/>
            <person name="Chan C."/>
        </authorList>
    </citation>
    <scope>NUCLEOTIDE SEQUENCE [LARGE SCALE GENOMIC DNA]</scope>
</reference>
<gene>
    <name evidence="2" type="ORF">PCOR1329_LOCUS46688</name>
</gene>
<feature type="compositionally biased region" description="Basic and acidic residues" evidence="1">
    <location>
        <begin position="218"/>
        <end position="227"/>
    </location>
</feature>
<keyword evidence="3" id="KW-1185">Reference proteome</keyword>
<organism evidence="2 3">
    <name type="scientific">Prorocentrum cordatum</name>
    <dbReference type="NCBI Taxonomy" id="2364126"/>
    <lineage>
        <taxon>Eukaryota</taxon>
        <taxon>Sar</taxon>
        <taxon>Alveolata</taxon>
        <taxon>Dinophyceae</taxon>
        <taxon>Prorocentrales</taxon>
        <taxon>Prorocentraceae</taxon>
        <taxon>Prorocentrum</taxon>
    </lineage>
</organism>
<sequence>VHQPREVFYTLAKYREKIGDPKKTKANIVKINVKKKGIMQGVIVREGEDGVYPITRGLVIDVTKEYTLDDGSAVLDEAQLDDMTDIGSEAEEVAAAVEDSSFPAVPSSGVQTLDQAFKNKAKAEKGDDEDAGPSEKSSEKGSGGTSGSSSSDQSQSESENEGDGKDGDDGNDVLKRRRLSAKSEAKSTAYKGTKSIAGGTVAGGRPSKGGARSSAPAKKADTAKPEGGDDDDMSDGEPDAEATNIISTANESLKNFSEGKYAKTKGRELQKILRDWKTLSASGNTAWRRIAVAKGRLARAQAPPLKECLTKHDAMTAFMKTMSSFPNVVFGEIESQYNKLIQAGVCPPPAMEAAITSKKIEDHLSSNALDEAIKLLSTSAAPGAAPGDARVWGIHAIADRQLQTATCQDLAIKIFAKVFTYRIAPDRTENECMKDVMPFLNMFDNISLPRAVEEDVKAIKEIVKYHDGGGFVTEELKKYQLKATAAQDPKRTENTVLSTFAISKIGRSYVKEVVTACRSALKDQSTMDELARAKQQVCDLPADKAPSMEKNGLKNVADAKDTLYSVIAKMGGHKHESMCKVLKEITDQLLGRFSKYAAAGIVQIFSTADPPDECKEAQWAFIVVDW</sequence>
<accession>A0ABN9UA99</accession>
<dbReference type="Proteomes" id="UP001189429">
    <property type="component" value="Unassembled WGS sequence"/>
</dbReference>
<feature type="compositionally biased region" description="Low complexity" evidence="1">
    <location>
        <begin position="147"/>
        <end position="157"/>
    </location>
</feature>